<dbReference type="CDD" id="cd06533">
    <property type="entry name" value="Glyco_transf_WecG_TagA"/>
    <property type="match status" value="1"/>
</dbReference>
<dbReference type="RefSeq" id="WP_198350598.1">
    <property type="nucleotide sequence ID" value="NZ_BMJP01000002.1"/>
</dbReference>
<evidence type="ECO:0000256" key="2">
    <source>
        <dbReference type="ARBA" id="ARBA00022679"/>
    </source>
</evidence>
<dbReference type="GO" id="GO:0016758">
    <property type="term" value="F:hexosyltransferase activity"/>
    <property type="evidence" value="ECO:0007669"/>
    <property type="project" value="TreeGrafter"/>
</dbReference>
<evidence type="ECO:0000313" key="3">
    <source>
        <dbReference type="EMBL" id="MBB5729212.1"/>
    </source>
</evidence>
<dbReference type="Pfam" id="PF03808">
    <property type="entry name" value="Glyco_tran_WecG"/>
    <property type="match status" value="1"/>
</dbReference>
<sequence length="258" mass="28443">MRQDTETVGTIVVGGVTASRTSRRELAERMVADTARAHRGELAVPRIVTSLNGHILAKYHADPAFRAIFDEADLVDVDGMPLVFATRLLCRQPLRERVATTDFIHDACAAAAPAGVRFFFLGAKPGVAERAADTFRALYPGLIIAGTRDGYFADAEAPAIVRQIVDAGTDILWLGLGVPKQEQFAIEYREQLAGLAWIRTSGGLFDHYGGNIPRAPMWLQSAGLEWLYRAMREPARLGLRYMYTNPAALYHLLTKTRD</sequence>
<proteinExistence type="predicted"/>
<dbReference type="AlphaFoldDB" id="A0A7W9F176"/>
<gene>
    <name evidence="3" type="ORF">FHS99_001690</name>
</gene>
<evidence type="ECO:0000313" key="4">
    <source>
        <dbReference type="Proteomes" id="UP000546701"/>
    </source>
</evidence>
<name>A0A7W9F176_9SPHN</name>
<dbReference type="NCBIfam" id="TIGR00696">
    <property type="entry name" value="wecG_tagA_cpsF"/>
    <property type="match status" value="1"/>
</dbReference>
<accession>A0A7W9F176</accession>
<dbReference type="Proteomes" id="UP000546701">
    <property type="component" value="Unassembled WGS sequence"/>
</dbReference>
<dbReference type="InterPro" id="IPR004629">
    <property type="entry name" value="WecG_TagA_CpsF"/>
</dbReference>
<dbReference type="PANTHER" id="PTHR34136">
    <property type="match status" value="1"/>
</dbReference>
<keyword evidence="4" id="KW-1185">Reference proteome</keyword>
<comment type="caution">
    <text evidence="3">The sequence shown here is derived from an EMBL/GenBank/DDBJ whole genome shotgun (WGS) entry which is preliminary data.</text>
</comment>
<organism evidence="3 4">
    <name type="scientific">Sphingomonas prati</name>
    <dbReference type="NCBI Taxonomy" id="1843237"/>
    <lineage>
        <taxon>Bacteria</taxon>
        <taxon>Pseudomonadati</taxon>
        <taxon>Pseudomonadota</taxon>
        <taxon>Alphaproteobacteria</taxon>
        <taxon>Sphingomonadales</taxon>
        <taxon>Sphingomonadaceae</taxon>
        <taxon>Sphingomonas</taxon>
    </lineage>
</organism>
<dbReference type="PANTHER" id="PTHR34136:SF1">
    <property type="entry name" value="UDP-N-ACETYL-D-MANNOSAMINURONIC ACID TRANSFERASE"/>
    <property type="match status" value="1"/>
</dbReference>
<reference evidence="3 4" key="1">
    <citation type="submission" date="2020-08" db="EMBL/GenBank/DDBJ databases">
        <title>Genomic Encyclopedia of Type Strains, Phase IV (KMG-IV): sequencing the most valuable type-strain genomes for metagenomic binning, comparative biology and taxonomic classification.</title>
        <authorList>
            <person name="Goeker M."/>
        </authorList>
    </citation>
    <scope>NUCLEOTIDE SEQUENCE [LARGE SCALE GENOMIC DNA]</scope>
    <source>
        <strain evidence="3 4">DSM 103336</strain>
    </source>
</reference>
<evidence type="ECO:0000256" key="1">
    <source>
        <dbReference type="ARBA" id="ARBA00022676"/>
    </source>
</evidence>
<dbReference type="EMBL" id="JACIJR010000003">
    <property type="protein sequence ID" value="MBB5729212.1"/>
    <property type="molecule type" value="Genomic_DNA"/>
</dbReference>
<keyword evidence="2" id="KW-0808">Transferase</keyword>
<protein>
    <submittedName>
        <fullName evidence="3">Exopolysaccharide biosynthesis WecB/TagA/CpsF family protein</fullName>
    </submittedName>
</protein>
<keyword evidence="1" id="KW-0328">Glycosyltransferase</keyword>